<reference evidence="2 3" key="1">
    <citation type="journal article" date="2016" name="Environ. Microbiol.">
        <title>Genomic resolution of a cold subsurface aquifer community provides metabolic insights for novel microbes adapted to high CO concentrations.</title>
        <authorList>
            <person name="Probst A.J."/>
            <person name="Castelle C.J."/>
            <person name="Singh A."/>
            <person name="Brown C.T."/>
            <person name="Anantharaman K."/>
            <person name="Sharon I."/>
            <person name="Hug L.A."/>
            <person name="Burstein D."/>
            <person name="Emerson J.B."/>
            <person name="Thomas B.C."/>
            <person name="Banfield J.F."/>
        </authorList>
    </citation>
    <scope>NUCLEOTIDE SEQUENCE [LARGE SCALE GENOMIC DNA]</scope>
    <source>
        <strain evidence="2">CG1_02_41_21</strain>
    </source>
</reference>
<dbReference type="Gene3D" id="1.20.1440.60">
    <property type="entry name" value="23S rRNA-intervening sequence"/>
    <property type="match status" value="1"/>
</dbReference>
<evidence type="ECO:0000259" key="1">
    <source>
        <dbReference type="Pfam" id="PF22296"/>
    </source>
</evidence>
<organism evidence="2 3">
    <name type="scientific">Candidatus Falkowbacteria bacterium CG1_02_41_21</name>
    <dbReference type="NCBI Taxonomy" id="1805147"/>
    <lineage>
        <taxon>Bacteria</taxon>
        <taxon>Candidatus Falkowiibacteriota</taxon>
    </lineage>
</organism>
<name>A0A1J4T891_9BACT</name>
<evidence type="ECO:0000313" key="3">
    <source>
        <dbReference type="Proteomes" id="UP000182860"/>
    </source>
</evidence>
<dbReference type="InterPro" id="IPR055360">
    <property type="entry name" value="bAvd"/>
</dbReference>
<sequence length="105" mass="12305">MQKLTETYLLWHGFSLQLPRLVRYNLGIKIDNLFTEILEIILTAKYAAKENKLSFIDKAAIKLDSLKFFLQILWQTKSLENKKYLQLSEALNEIGKIIGGWKKLF</sequence>
<dbReference type="CDD" id="cd16376">
    <property type="entry name" value="Avd_like"/>
    <property type="match status" value="1"/>
</dbReference>
<proteinExistence type="predicted"/>
<gene>
    <name evidence="2" type="ORF">AUJ35_02765</name>
</gene>
<dbReference type="AlphaFoldDB" id="A0A1J4T891"/>
<evidence type="ECO:0000313" key="2">
    <source>
        <dbReference type="EMBL" id="OIO07123.1"/>
    </source>
</evidence>
<dbReference type="InterPro" id="IPR036583">
    <property type="entry name" value="23S_rRNA_IVS_sf"/>
</dbReference>
<comment type="caution">
    <text evidence="2">The sequence shown here is derived from an EMBL/GenBank/DDBJ whole genome shotgun (WGS) entry which is preliminary data.</text>
</comment>
<dbReference type="Pfam" id="PF22296">
    <property type="entry name" value="bAvd"/>
    <property type="match status" value="1"/>
</dbReference>
<feature type="domain" description="bAvd-like" evidence="1">
    <location>
        <begin position="16"/>
        <end position="103"/>
    </location>
</feature>
<protein>
    <recommendedName>
        <fullName evidence="1">bAvd-like domain-containing protein</fullName>
    </recommendedName>
</protein>
<dbReference type="EMBL" id="MNUV01000050">
    <property type="protein sequence ID" value="OIO07123.1"/>
    <property type="molecule type" value="Genomic_DNA"/>
</dbReference>
<accession>A0A1J4T891</accession>
<dbReference type="Proteomes" id="UP000182860">
    <property type="component" value="Unassembled WGS sequence"/>
</dbReference>